<proteinExistence type="inferred from homology"/>
<dbReference type="PANTHER" id="PTHR11727:SF7">
    <property type="entry name" value="DIMETHYLADENOSINE TRANSFERASE-RELATED"/>
    <property type="match status" value="1"/>
</dbReference>
<keyword evidence="3" id="KW-0489">Methyltransferase</keyword>
<dbReference type="CDD" id="cd02440">
    <property type="entry name" value="AdoMet_MTases"/>
    <property type="match status" value="1"/>
</dbReference>
<evidence type="ECO:0000313" key="8">
    <source>
        <dbReference type="EMBL" id="GAG55517.1"/>
    </source>
</evidence>
<dbReference type="EMBL" id="BART01008593">
    <property type="protein sequence ID" value="GAG55517.1"/>
    <property type="molecule type" value="Genomic_DNA"/>
</dbReference>
<dbReference type="HAMAP" id="MF_00607">
    <property type="entry name" value="16SrRNA_methyltr_A"/>
    <property type="match status" value="1"/>
</dbReference>
<dbReference type="InterPro" id="IPR001737">
    <property type="entry name" value="KsgA/Erm"/>
</dbReference>
<dbReference type="Pfam" id="PF00398">
    <property type="entry name" value="RrnaAD"/>
    <property type="match status" value="1"/>
</dbReference>
<keyword evidence="6" id="KW-0694">RNA-binding</keyword>
<evidence type="ECO:0000256" key="4">
    <source>
        <dbReference type="ARBA" id="ARBA00022679"/>
    </source>
</evidence>
<dbReference type="GO" id="GO:0003723">
    <property type="term" value="F:RNA binding"/>
    <property type="evidence" value="ECO:0007669"/>
    <property type="project" value="UniProtKB-KW"/>
</dbReference>
<reference evidence="8" key="1">
    <citation type="journal article" date="2014" name="Front. Microbiol.">
        <title>High frequency of phylogenetically diverse reductive dehalogenase-homologous genes in deep subseafloor sedimentary metagenomes.</title>
        <authorList>
            <person name="Kawai M."/>
            <person name="Futagami T."/>
            <person name="Toyoda A."/>
            <person name="Takaki Y."/>
            <person name="Nishi S."/>
            <person name="Hori S."/>
            <person name="Arai W."/>
            <person name="Tsubouchi T."/>
            <person name="Morono Y."/>
            <person name="Uchiyama I."/>
            <person name="Ito T."/>
            <person name="Fujiyama A."/>
            <person name="Inagaki F."/>
            <person name="Takami H."/>
        </authorList>
    </citation>
    <scope>NUCLEOTIDE SEQUENCE</scope>
    <source>
        <strain evidence="8">Expedition CK06-06</strain>
    </source>
</reference>
<dbReference type="AlphaFoldDB" id="X0ZB97"/>
<dbReference type="NCBIfam" id="TIGR00755">
    <property type="entry name" value="ksgA"/>
    <property type="match status" value="1"/>
</dbReference>
<accession>X0ZB97</accession>
<dbReference type="InterPro" id="IPR020598">
    <property type="entry name" value="rRNA_Ade_methylase_Trfase_N"/>
</dbReference>
<evidence type="ECO:0000256" key="3">
    <source>
        <dbReference type="ARBA" id="ARBA00022603"/>
    </source>
</evidence>
<name>X0ZB97_9ZZZZ</name>
<dbReference type="PANTHER" id="PTHR11727">
    <property type="entry name" value="DIMETHYLADENOSINE TRANSFERASE"/>
    <property type="match status" value="1"/>
</dbReference>
<dbReference type="PROSITE" id="PS01131">
    <property type="entry name" value="RRNA_A_DIMETH"/>
    <property type="match status" value="1"/>
</dbReference>
<dbReference type="GO" id="GO:0000179">
    <property type="term" value="F:rRNA (adenine-N6,N6-)-dimethyltransferase activity"/>
    <property type="evidence" value="ECO:0007669"/>
    <property type="project" value="InterPro"/>
</dbReference>
<evidence type="ECO:0000256" key="5">
    <source>
        <dbReference type="ARBA" id="ARBA00022691"/>
    </source>
</evidence>
<keyword evidence="4" id="KW-0808">Transferase</keyword>
<evidence type="ECO:0000256" key="1">
    <source>
        <dbReference type="ARBA" id="ARBA00022490"/>
    </source>
</evidence>
<protein>
    <recommendedName>
        <fullName evidence="7">Ribosomal RNA adenine methylase transferase N-terminal domain-containing protein</fullName>
    </recommendedName>
</protein>
<organism evidence="8">
    <name type="scientific">marine sediment metagenome</name>
    <dbReference type="NCBI Taxonomy" id="412755"/>
    <lineage>
        <taxon>unclassified sequences</taxon>
        <taxon>metagenomes</taxon>
        <taxon>ecological metagenomes</taxon>
    </lineage>
</organism>
<sequence length="285" mass="32417">MDLTSIKTIKEILKKQGIQPSKRLGQNFLINKKVLFKIISSADITKKDIILEIGPGLGTLTLEIAKKAKKVITVEKDPKMIEILKETLKNFKNVKIIQGDILKYNFQSIFNFQFSKKYKIVANLPYYIVSPVIRKFLESKYPPKEMFLMVQKEVAQRICAKPPKMSILAVAVQFYAEPKILFKGSKGSFWPQPKVDSAFLKIKPFSKPKEVNPDLFFKIVKAGFSHPRKQLANNLSKGLALSPPNGLKLDKEQIKTLLLDIGIEPSIRAEVLTIDNWIKLTKAFK</sequence>
<dbReference type="InterPro" id="IPR023165">
    <property type="entry name" value="rRNA_Ade_diMease-like_C"/>
</dbReference>
<dbReference type="InterPro" id="IPR029063">
    <property type="entry name" value="SAM-dependent_MTases_sf"/>
</dbReference>
<keyword evidence="1" id="KW-0963">Cytoplasm</keyword>
<feature type="domain" description="Ribosomal RNA adenine methylase transferase N-terminal" evidence="7">
    <location>
        <begin position="34"/>
        <end position="206"/>
    </location>
</feature>
<dbReference type="PROSITE" id="PS51689">
    <property type="entry name" value="SAM_RNA_A_N6_MT"/>
    <property type="match status" value="1"/>
</dbReference>
<keyword evidence="5" id="KW-0949">S-adenosyl-L-methionine</keyword>
<dbReference type="Gene3D" id="1.10.8.100">
    <property type="entry name" value="Ribosomal RNA adenine dimethylase-like, domain 2"/>
    <property type="match status" value="1"/>
</dbReference>
<evidence type="ECO:0000259" key="7">
    <source>
        <dbReference type="SMART" id="SM00650"/>
    </source>
</evidence>
<evidence type="ECO:0000256" key="2">
    <source>
        <dbReference type="ARBA" id="ARBA00022552"/>
    </source>
</evidence>
<dbReference type="InterPro" id="IPR011530">
    <property type="entry name" value="rRNA_adenine_dimethylase"/>
</dbReference>
<gene>
    <name evidence="8" type="ORF">S01H4_19297</name>
</gene>
<dbReference type="SUPFAM" id="SSF53335">
    <property type="entry name" value="S-adenosyl-L-methionine-dependent methyltransferases"/>
    <property type="match status" value="1"/>
</dbReference>
<dbReference type="SMART" id="SM00650">
    <property type="entry name" value="rADc"/>
    <property type="match status" value="1"/>
</dbReference>
<dbReference type="FunFam" id="3.40.50.150:FF:000023">
    <property type="entry name" value="Ribosomal RNA small subunit methyltransferase A"/>
    <property type="match status" value="1"/>
</dbReference>
<dbReference type="InterPro" id="IPR020596">
    <property type="entry name" value="rRNA_Ade_Mease_Trfase_CS"/>
</dbReference>
<comment type="caution">
    <text evidence="8">The sequence shown here is derived from an EMBL/GenBank/DDBJ whole genome shotgun (WGS) entry which is preliminary data.</text>
</comment>
<keyword evidence="2" id="KW-0698">rRNA processing</keyword>
<dbReference type="Gene3D" id="3.40.50.150">
    <property type="entry name" value="Vaccinia Virus protein VP39"/>
    <property type="match status" value="1"/>
</dbReference>
<dbReference type="GO" id="GO:0005829">
    <property type="term" value="C:cytosol"/>
    <property type="evidence" value="ECO:0007669"/>
    <property type="project" value="TreeGrafter"/>
</dbReference>
<evidence type="ECO:0000256" key="6">
    <source>
        <dbReference type="ARBA" id="ARBA00022884"/>
    </source>
</evidence>